<dbReference type="Pfam" id="PF00932">
    <property type="entry name" value="LTD"/>
    <property type="match status" value="2"/>
</dbReference>
<feature type="transmembrane region" description="Helical" evidence="2">
    <location>
        <begin position="1986"/>
        <end position="2008"/>
    </location>
</feature>
<dbReference type="Gene3D" id="3.60.21.10">
    <property type="match status" value="1"/>
</dbReference>
<proteinExistence type="predicted"/>
<protein>
    <submittedName>
        <fullName evidence="5">Metallophosphoesterase</fullName>
    </submittedName>
</protein>
<dbReference type="EMBL" id="CP046956">
    <property type="protein sequence ID" value="QTN00629.1"/>
    <property type="molecule type" value="Genomic_DNA"/>
</dbReference>
<sequence length="2014" mass="225759">MKRRIVQKRVRQFLSLSIIFTVLLMDAAAILPGSLMVSAATDDALQPKQEKSMEELSVQQEEQNTEEQTEVEGENQTSETDASSQDSKEQAEDSPKKVTENETETAPTDEKNETGGEEHSPNVDQKNTPDQQEETDQQQDTKEQQDEKNSEPQAENIDIDALPPLMITEIMQSEDGYSYFELHNHSNLPFVLDFLNFSFSSSEDHTSIENGPKTIEPDQTLIFWNNEKQRNTQDFIDHYQADISLESIVEFTGPVFTDGQKLSVTMPDKEEIVSASFTTEDRQLGKAVHFQYPASGKEMRLFQTDSGNTPTLTDDGQLPEQKITLADMSQPVVHHDAIQEVESGKAVKVEAEIDADGQAVVATLFYQTSDQPDFDTIEMTPKEKNRFSAELAADQLQGKTFTYYMTVTTAHDQVTYPAEAPVEVKITQPEKAEEVQATAKVSQQAELEDFSSYPHLLITELSPNSKGGGTDYFEYFELYNNTDQPLSLTNYRFLYYYTDSDSEVVFQIPDTILEPQETRVFWYNNGGKTIEAFNANFDTELTEEQLVEVTDSSFPGFANGGNRALILQDNHGEQVIYADYLGEENDNTGADIHYQYPTEGTVMKKYHTMAEPTPGTIDMEQVPDQPVPVPETDEDVTEPVINHEPISEATAFSPLAIEATITDDRAVPTATLYVKAEGEEDYTPLAMSAAGADPTTYTADIPGIYVRDDFRYYIEASDGIHTVRTKEAFVKVEKQEADPEKLPSLLVTEVVPDSTNTGSADGYEFIEVYNNTNQAINFQDYKLQYRYGTDPESDILWPSVPDDVVIPSGETLVFWVINGENGGQSVADFNANYGTDLVENQDIVRVHTAGMANGSMRGLIVATNAGEELSIAYYNDEEEVDDTKPNKGIVYTYPRDGSNLMKKVSAGMLQATPGSVGDYQVPDSRVTVPEDNTPPTIDNLTEVTEVKQTENIDLTADVTDDIAVKTVQVHYRTNGQEAYQSALLQEDYDDMLYHFRVYSPEIIAKEYVEYYFTASDGTNQTKSDTYRIQVTSTLDNSSLRLNVKDGAVLNGEKVIKATSREDEPEAVKLLIDGKEAGEKTSRAVEHPAYFAFEVSGVNTYFQNGVTIGDEIVHIFDDWIAQWQTITVPIEPEKLKVGANTITIRAGNKATPWEGDPGENRDDYNLRNVRLVLSDGTVLTDPVHADADTVLDMGDDGTMRISEDFTFTIEEELAPSKAYLWDTEQVEDGRHVITAEDQDERVDTEVYVDNAAPVIETNIEESHEYKGEFAINVSVSDEIAGVEEQTIWLDGEEIDVPYAASSGLLTAGTHELRIEAIDTVGNQSEKMVEFSVVDEHPSNPVNQSPQADLNQPIDGDPTLRVKVKDPMGDAMDVGFYQAYQYTPADLDHVVSFSNKADVEPPATQVPDGETVFNKGDIGLASEKDGKYMVTDSTGQFPYHRFDVTVDDQVDEDDLIELVWNGNSLAGRKVTMYAWNHPEAKWEMVDFRIAGEEDFELTGTVSVKEFVKDNKVNVIVQDEIPSDPEAYDYTFVWMSDTQYYSESYPYIYDKQTKWIVENREAMNIQYVMHTGDLVDESDKEYQWLHADDYMKTLDDADVPYGVLAGNHDVAQKTNDYTEYYKYFGADRFQDKPYYGGSYLNNRGHYDLISANGNDYIMVYLGWGIEEEGIAWMNEVLAAYPDRQAILNFHEYLQATGTRHPLGDKLYNEVVVPNENVIAVLSGHYHEAQLLVDELDDDGDGATDRTVYQMLADYQAGPEGGQGYMRLLHFDTANNRIFVNTYSPYLDDYNYYDSDAYPDKDEFTLELDLEAKQKRVATDSFAVNVYTNNEIGTVEDVPSGETAEVTWTGLEEGETYSWYALVTDQFTGEARSDIWSFVKGKEEKEPDQPEPPQDGEDPESDPVPPGKGENPVPPSDNEGDKDDYDKPEDPVDPGKDKETPPKNQSGDKEDGSKEGPEKDKNDDGEKKEDPVNDFSSLLGGKLADTATNMYNLLVIGFLLFVTGASLFIYFYRKKRLI</sequence>
<dbReference type="PROSITE" id="PS50268">
    <property type="entry name" value="CADHERIN_2"/>
    <property type="match status" value="1"/>
</dbReference>
<feature type="region of interest" description="Disordered" evidence="1">
    <location>
        <begin position="1876"/>
        <end position="1969"/>
    </location>
</feature>
<feature type="compositionally biased region" description="Basic and acidic residues" evidence="1">
    <location>
        <begin position="86"/>
        <end position="100"/>
    </location>
</feature>
<keyword evidence="2" id="KW-1133">Transmembrane helix</keyword>
<evidence type="ECO:0000259" key="3">
    <source>
        <dbReference type="PROSITE" id="PS50268"/>
    </source>
</evidence>
<feature type="domain" description="LTD" evidence="4">
    <location>
        <begin position="733"/>
        <end position="895"/>
    </location>
</feature>
<dbReference type="PROSITE" id="PS51841">
    <property type="entry name" value="LTD"/>
    <property type="match status" value="2"/>
</dbReference>
<feature type="compositionally biased region" description="Acidic residues" evidence="1">
    <location>
        <begin position="63"/>
        <end position="73"/>
    </location>
</feature>
<reference evidence="5 6" key="1">
    <citation type="submission" date="2019-12" db="EMBL/GenBank/DDBJ databases">
        <title>The whole genome sequencing of a strain isolated from a Mars analog, Dalangtan Playa.</title>
        <authorList>
            <person name="Huang T."/>
        </authorList>
    </citation>
    <scope>NUCLEOTIDE SEQUENCE [LARGE SCALE GENOMIC DNA]</scope>
    <source>
        <strain evidence="5 6">DP4-553-S</strain>
    </source>
</reference>
<evidence type="ECO:0000259" key="4">
    <source>
        <dbReference type="PROSITE" id="PS51841"/>
    </source>
</evidence>
<dbReference type="InterPro" id="IPR001322">
    <property type="entry name" value="Lamin_tail_dom"/>
</dbReference>
<dbReference type="InterPro" id="IPR051918">
    <property type="entry name" value="STPP_CPPED1"/>
</dbReference>
<dbReference type="RefSeq" id="WP_209365763.1">
    <property type="nucleotide sequence ID" value="NZ_CP046956.1"/>
</dbReference>
<gene>
    <name evidence="5" type="ORF">ERJ70_15805</name>
</gene>
<feature type="compositionally biased region" description="Basic and acidic residues" evidence="1">
    <location>
        <begin position="108"/>
        <end position="121"/>
    </location>
</feature>
<evidence type="ECO:0000256" key="1">
    <source>
        <dbReference type="SAM" id="MobiDB-lite"/>
    </source>
</evidence>
<dbReference type="InterPro" id="IPR036415">
    <property type="entry name" value="Lamin_tail_dom_sf"/>
</dbReference>
<dbReference type="InterPro" id="IPR002126">
    <property type="entry name" value="Cadherin-like_dom"/>
</dbReference>
<feature type="domain" description="LTD" evidence="4">
    <location>
        <begin position="441"/>
        <end position="598"/>
    </location>
</feature>
<keyword evidence="2" id="KW-0472">Membrane</keyword>
<keyword evidence="2" id="KW-0812">Transmembrane</keyword>
<feature type="region of interest" description="Disordered" evidence="1">
    <location>
        <begin position="45"/>
        <end position="160"/>
    </location>
</feature>
<dbReference type="PANTHER" id="PTHR43143">
    <property type="entry name" value="METALLOPHOSPHOESTERASE, CALCINEURIN SUPERFAMILY"/>
    <property type="match status" value="1"/>
</dbReference>
<dbReference type="Proteomes" id="UP000665043">
    <property type="component" value="Chromosome"/>
</dbReference>
<evidence type="ECO:0000256" key="2">
    <source>
        <dbReference type="SAM" id="Phobius"/>
    </source>
</evidence>
<evidence type="ECO:0000313" key="5">
    <source>
        <dbReference type="EMBL" id="QTN00629.1"/>
    </source>
</evidence>
<feature type="compositionally biased region" description="Basic and acidic residues" evidence="1">
    <location>
        <begin position="139"/>
        <end position="150"/>
    </location>
</feature>
<dbReference type="InterPro" id="IPR004843">
    <property type="entry name" value="Calcineurin-like_PHP"/>
</dbReference>
<evidence type="ECO:0000313" key="6">
    <source>
        <dbReference type="Proteomes" id="UP000665043"/>
    </source>
</evidence>
<name>A0ABX7VVQ9_9BACI</name>
<keyword evidence="6" id="KW-1185">Reference proteome</keyword>
<dbReference type="SUPFAM" id="SSF56300">
    <property type="entry name" value="Metallo-dependent phosphatases"/>
    <property type="match status" value="1"/>
</dbReference>
<dbReference type="InterPro" id="IPR029052">
    <property type="entry name" value="Metallo-depent_PP-like"/>
</dbReference>
<dbReference type="PANTHER" id="PTHR43143:SF5">
    <property type="entry name" value="SECRETED PROTEIN"/>
    <property type="match status" value="1"/>
</dbReference>
<accession>A0ABX7VVQ9</accession>
<feature type="compositionally biased region" description="Basic and acidic residues" evidence="1">
    <location>
        <begin position="1920"/>
        <end position="1967"/>
    </location>
</feature>
<feature type="domain" description="Cadherin" evidence="3">
    <location>
        <begin position="1200"/>
        <end position="1341"/>
    </location>
</feature>
<organism evidence="5 6">
    <name type="scientific">Sediminibacillus dalangtanensis</name>
    <dbReference type="NCBI Taxonomy" id="2729421"/>
    <lineage>
        <taxon>Bacteria</taxon>
        <taxon>Bacillati</taxon>
        <taxon>Bacillota</taxon>
        <taxon>Bacilli</taxon>
        <taxon>Bacillales</taxon>
        <taxon>Bacillaceae</taxon>
        <taxon>Sediminibacillus</taxon>
    </lineage>
</organism>
<dbReference type="SUPFAM" id="SSF74853">
    <property type="entry name" value="Lamin A/C globular tail domain"/>
    <property type="match status" value="1"/>
</dbReference>
<dbReference type="Pfam" id="PF00149">
    <property type="entry name" value="Metallophos"/>
    <property type="match status" value="1"/>
</dbReference>